<dbReference type="EMBL" id="JAKWBI020000294">
    <property type="protein sequence ID" value="KAJ2897116.1"/>
    <property type="molecule type" value="Genomic_DNA"/>
</dbReference>
<name>A0AAD5RRJ2_9PEZI</name>
<dbReference type="InterPro" id="IPR039910">
    <property type="entry name" value="D15-like"/>
</dbReference>
<feature type="compositionally biased region" description="Polar residues" evidence="6">
    <location>
        <begin position="10"/>
        <end position="20"/>
    </location>
</feature>
<organism evidence="8 9">
    <name type="scientific">Zalerion maritima</name>
    <dbReference type="NCBI Taxonomy" id="339359"/>
    <lineage>
        <taxon>Eukaryota</taxon>
        <taxon>Fungi</taxon>
        <taxon>Dikarya</taxon>
        <taxon>Ascomycota</taxon>
        <taxon>Pezizomycotina</taxon>
        <taxon>Sordariomycetes</taxon>
        <taxon>Lulworthiomycetidae</taxon>
        <taxon>Lulworthiales</taxon>
        <taxon>Lulworthiaceae</taxon>
        <taxon>Zalerion</taxon>
    </lineage>
</organism>
<dbReference type="PANTHER" id="PTHR12815:SF18">
    <property type="entry name" value="SORTING AND ASSEMBLY MACHINERY COMPONENT 50 HOMOLOG"/>
    <property type="match status" value="1"/>
</dbReference>
<evidence type="ECO:0000313" key="9">
    <source>
        <dbReference type="Proteomes" id="UP001201980"/>
    </source>
</evidence>
<protein>
    <submittedName>
        <fullName evidence="8">SAM50-like protein SPAC17C9.06</fullName>
    </submittedName>
</protein>
<gene>
    <name evidence="8" type="ORF">MKZ38_004971</name>
</gene>
<dbReference type="InterPro" id="IPR000184">
    <property type="entry name" value="Bac_surfAg_D15"/>
</dbReference>
<keyword evidence="5" id="KW-0472">Membrane</keyword>
<comment type="subcellular location">
    <subcellularLocation>
        <location evidence="1">Mitochondrion outer membrane</location>
        <topology evidence="1">Multi-pass membrane protein</topology>
    </subcellularLocation>
</comment>
<proteinExistence type="inferred from homology"/>
<evidence type="ECO:0000256" key="6">
    <source>
        <dbReference type="SAM" id="MobiDB-lite"/>
    </source>
</evidence>
<dbReference type="Pfam" id="PF01103">
    <property type="entry name" value="Omp85"/>
    <property type="match status" value="1"/>
</dbReference>
<dbReference type="PANTHER" id="PTHR12815">
    <property type="entry name" value="SORTING AND ASSEMBLY MACHINERY SAMM50 PROTEIN FAMILY MEMBER"/>
    <property type="match status" value="1"/>
</dbReference>
<evidence type="ECO:0000256" key="2">
    <source>
        <dbReference type="ARBA" id="ARBA00010913"/>
    </source>
</evidence>
<keyword evidence="4" id="KW-0812">Transmembrane</keyword>
<dbReference type="Gene3D" id="2.40.160.50">
    <property type="entry name" value="membrane protein fhac: a member of the omp85/tpsb transporter family"/>
    <property type="match status" value="1"/>
</dbReference>
<feature type="region of interest" description="Disordered" evidence="6">
    <location>
        <begin position="1"/>
        <end position="20"/>
    </location>
</feature>
<sequence length="490" mass="51135">MAASLLGHGSNATTSPLQDQLSRPMTIGHISVVGASHTRHNFLNPFFAPLVSRDDLTVADVMSGLQSAISKLNRYDIFEPVETASLSKSSSPTAAQTDVDVALVLKEKSRLYFKTGTELGNAEGSANAEGHARNIFGGGESLVVNASAGTRTRSAYAAEFATPVVPGDPDTRLSVNAAATNVAKPWASHEEVSKLAGGKVSWGSGYEGGGHQLGYSMNWRTITALSGTASPTVRNDAGDSVKNSITYMYLKDKRDNPMLPQSGYLYKSVWEMAGWGPLGGDVSFSKSEMEVAAALPVPLPGVKGKTGVSISGGFRCGMMYPLPMGYTFMGRKAQPSRINDRFQLGGPNDVRGFKQGGLGPRDGPDAAGGDVFAAGSVNLLFPLPRTGVDSNFRVQLFANGGRVVGLKGRSKGKASGEGGGGGMSMSAVKNGIVGSVQDLCTGLPSVAAGVGLVYAHPVARFELNFCLPLVLRRGEEGRKGLQVGVGINFL</sequence>
<evidence type="ECO:0000256" key="4">
    <source>
        <dbReference type="ARBA" id="ARBA00022692"/>
    </source>
</evidence>
<evidence type="ECO:0000313" key="8">
    <source>
        <dbReference type="EMBL" id="KAJ2897116.1"/>
    </source>
</evidence>
<evidence type="ECO:0000256" key="1">
    <source>
        <dbReference type="ARBA" id="ARBA00004374"/>
    </source>
</evidence>
<reference evidence="8" key="1">
    <citation type="submission" date="2022-07" db="EMBL/GenBank/DDBJ databases">
        <title>Draft genome sequence of Zalerion maritima ATCC 34329, a (micro)plastics degrading marine fungus.</title>
        <authorList>
            <person name="Paco A."/>
            <person name="Goncalves M.F.M."/>
            <person name="Rocha-Santos T.A.P."/>
            <person name="Alves A."/>
        </authorList>
    </citation>
    <scope>NUCLEOTIDE SEQUENCE</scope>
    <source>
        <strain evidence="8">ATCC 34329</strain>
    </source>
</reference>
<evidence type="ECO:0000256" key="5">
    <source>
        <dbReference type="ARBA" id="ARBA00023136"/>
    </source>
</evidence>
<dbReference type="GO" id="GO:0005741">
    <property type="term" value="C:mitochondrial outer membrane"/>
    <property type="evidence" value="ECO:0007669"/>
    <property type="project" value="UniProtKB-SubCell"/>
</dbReference>
<dbReference type="GO" id="GO:0045040">
    <property type="term" value="P:protein insertion into mitochondrial outer membrane"/>
    <property type="evidence" value="ECO:0007669"/>
    <property type="project" value="TreeGrafter"/>
</dbReference>
<keyword evidence="9" id="KW-1185">Reference proteome</keyword>
<dbReference type="Proteomes" id="UP001201980">
    <property type="component" value="Unassembled WGS sequence"/>
</dbReference>
<dbReference type="FunFam" id="2.40.160.50:FF:000008">
    <property type="entry name" value="Mitochondrial outer membrane beta-barrel protein Tob55"/>
    <property type="match status" value="1"/>
</dbReference>
<accession>A0AAD5RRJ2</accession>
<dbReference type="AlphaFoldDB" id="A0AAD5RRJ2"/>
<evidence type="ECO:0000256" key="3">
    <source>
        <dbReference type="ARBA" id="ARBA00022452"/>
    </source>
</evidence>
<comment type="caution">
    <text evidence="8">The sequence shown here is derived from an EMBL/GenBank/DDBJ whole genome shotgun (WGS) entry which is preliminary data.</text>
</comment>
<feature type="domain" description="Bacterial surface antigen (D15)" evidence="7">
    <location>
        <begin position="134"/>
        <end position="489"/>
    </location>
</feature>
<comment type="similarity">
    <text evidence="2">Belongs to the SAM50/omp85 family.</text>
</comment>
<keyword evidence="3" id="KW-1134">Transmembrane beta strand</keyword>
<evidence type="ECO:0000259" key="7">
    <source>
        <dbReference type="Pfam" id="PF01103"/>
    </source>
</evidence>